<evidence type="ECO:0000256" key="1">
    <source>
        <dbReference type="SAM" id="MobiDB-lite"/>
    </source>
</evidence>
<evidence type="ECO:0000313" key="3">
    <source>
        <dbReference type="Proteomes" id="UP000053766"/>
    </source>
</evidence>
<sequence>MYKWRFVTPNIKLLFRELAHFPHASDTSPEIQEAPDDSLYDVKVDAFDCLENGYTIEGSRLMGDTSNTSCEPKFEMKDDTMQYDQALVTVMSENDAPRLPRKPSNSPSPAIASTSAQGSTSNPTPPPAKRMRIETRSGGTSFKPTKDPAMGFTQNERESSDKYDKYAAFVSTTLREMPEIEAKRRMREMTMLLLEDVDLNV</sequence>
<accession>A0A0D8Y2M3</accession>
<proteinExistence type="predicted"/>
<reference evidence="3" key="2">
    <citation type="journal article" date="2016" name="Sci. Rep.">
        <title>Dictyocaulus viviparus genome, variome and transcriptome elucidate lungworm biology and support future intervention.</title>
        <authorList>
            <person name="McNulty S.N."/>
            <person name="Strube C."/>
            <person name="Rosa B.A."/>
            <person name="Martin J.C."/>
            <person name="Tyagi R."/>
            <person name="Choi Y.J."/>
            <person name="Wang Q."/>
            <person name="Hallsworth Pepin K."/>
            <person name="Zhang X."/>
            <person name="Ozersky P."/>
            <person name="Wilson R.K."/>
            <person name="Sternberg P.W."/>
            <person name="Gasser R.B."/>
            <person name="Mitreva M."/>
        </authorList>
    </citation>
    <scope>NUCLEOTIDE SEQUENCE [LARGE SCALE GENOMIC DNA]</scope>
    <source>
        <strain evidence="3">HannoverDv2000</strain>
    </source>
</reference>
<feature type="region of interest" description="Disordered" evidence="1">
    <location>
        <begin position="95"/>
        <end position="158"/>
    </location>
</feature>
<name>A0A0D8Y2M3_DICVI</name>
<evidence type="ECO:0000313" key="2">
    <source>
        <dbReference type="EMBL" id="KJH50955.1"/>
    </source>
</evidence>
<reference evidence="2 3" key="1">
    <citation type="submission" date="2013-11" db="EMBL/GenBank/DDBJ databases">
        <title>Draft genome of the bovine lungworm Dictyocaulus viviparus.</title>
        <authorList>
            <person name="Mitreva M."/>
        </authorList>
    </citation>
    <scope>NUCLEOTIDE SEQUENCE [LARGE SCALE GENOMIC DNA]</scope>
    <source>
        <strain evidence="2 3">HannoverDv2000</strain>
    </source>
</reference>
<keyword evidence="3" id="KW-1185">Reference proteome</keyword>
<dbReference type="EMBL" id="KN716194">
    <property type="protein sequence ID" value="KJH50955.1"/>
    <property type="molecule type" value="Genomic_DNA"/>
</dbReference>
<protein>
    <submittedName>
        <fullName evidence="2">Uncharacterized protein</fullName>
    </submittedName>
</protein>
<gene>
    <name evidence="2" type="ORF">DICVIV_02916</name>
</gene>
<dbReference type="OrthoDB" id="5860359at2759"/>
<organism evidence="2 3">
    <name type="scientific">Dictyocaulus viviparus</name>
    <name type="common">Bovine lungworm</name>
    <dbReference type="NCBI Taxonomy" id="29172"/>
    <lineage>
        <taxon>Eukaryota</taxon>
        <taxon>Metazoa</taxon>
        <taxon>Ecdysozoa</taxon>
        <taxon>Nematoda</taxon>
        <taxon>Chromadorea</taxon>
        <taxon>Rhabditida</taxon>
        <taxon>Rhabditina</taxon>
        <taxon>Rhabditomorpha</taxon>
        <taxon>Strongyloidea</taxon>
        <taxon>Metastrongylidae</taxon>
        <taxon>Dictyocaulus</taxon>
    </lineage>
</organism>
<dbReference type="Proteomes" id="UP000053766">
    <property type="component" value="Unassembled WGS sequence"/>
</dbReference>
<feature type="compositionally biased region" description="Polar residues" evidence="1">
    <location>
        <begin position="103"/>
        <end position="122"/>
    </location>
</feature>
<dbReference type="AlphaFoldDB" id="A0A0D8Y2M3"/>